<keyword evidence="1" id="KW-1133">Transmembrane helix</keyword>
<dbReference type="EMBL" id="BSSQ01000016">
    <property type="protein sequence ID" value="GLX70009.1"/>
    <property type="molecule type" value="Genomic_DNA"/>
</dbReference>
<comment type="caution">
    <text evidence="2">The sequence shown here is derived from an EMBL/GenBank/DDBJ whole genome shotgun (WGS) entry which is preliminary data.</text>
</comment>
<organism evidence="2 3">
    <name type="scientific">Paenibacillus glycanilyticus</name>
    <dbReference type="NCBI Taxonomy" id="126569"/>
    <lineage>
        <taxon>Bacteria</taxon>
        <taxon>Bacillati</taxon>
        <taxon>Bacillota</taxon>
        <taxon>Bacilli</taxon>
        <taxon>Bacillales</taxon>
        <taxon>Paenibacillaceae</taxon>
        <taxon>Paenibacillus</taxon>
    </lineage>
</organism>
<reference evidence="2 3" key="1">
    <citation type="submission" date="2023-03" db="EMBL/GenBank/DDBJ databases">
        <title>Draft genome sequence of the bacteria which degrade cell wall of Tricholomamatutake.</title>
        <authorList>
            <person name="Konishi Y."/>
            <person name="Fukuta Y."/>
            <person name="Shirasaka N."/>
        </authorList>
    </citation>
    <scope>NUCLEOTIDE SEQUENCE [LARGE SCALE GENOMIC DNA]</scope>
    <source>
        <strain evidence="3">mu1</strain>
    </source>
</reference>
<sequence length="69" mass="7916">MLKKHPMTKKRNNDYGHFIKYSVFSIIPFGPEGDYLRFRADIVFACKLVALVCSLLTITLRGSSTNDYN</sequence>
<evidence type="ECO:0000313" key="2">
    <source>
        <dbReference type="EMBL" id="GLX70009.1"/>
    </source>
</evidence>
<gene>
    <name evidence="2" type="ORF">MU1_43550</name>
</gene>
<accession>A0ABQ6GGD4</accession>
<dbReference type="Proteomes" id="UP001157114">
    <property type="component" value="Unassembled WGS sequence"/>
</dbReference>
<name>A0ABQ6GGD4_9BACL</name>
<keyword evidence="3" id="KW-1185">Reference proteome</keyword>
<evidence type="ECO:0000256" key="1">
    <source>
        <dbReference type="SAM" id="Phobius"/>
    </source>
</evidence>
<keyword evidence="1" id="KW-0812">Transmembrane</keyword>
<protein>
    <submittedName>
        <fullName evidence="2">Uncharacterized protein</fullName>
    </submittedName>
</protein>
<evidence type="ECO:0000313" key="3">
    <source>
        <dbReference type="Proteomes" id="UP001157114"/>
    </source>
</evidence>
<feature type="transmembrane region" description="Helical" evidence="1">
    <location>
        <begin position="42"/>
        <end position="60"/>
    </location>
</feature>
<proteinExistence type="predicted"/>
<keyword evidence="1" id="KW-0472">Membrane</keyword>